<dbReference type="InterPro" id="IPR008920">
    <property type="entry name" value="TF_FadR/GntR_C"/>
</dbReference>
<evidence type="ECO:0000256" key="4">
    <source>
        <dbReference type="SAM" id="Coils"/>
    </source>
</evidence>
<dbReference type="PANTHER" id="PTHR43537">
    <property type="entry name" value="TRANSCRIPTIONAL REGULATOR, GNTR FAMILY"/>
    <property type="match status" value="1"/>
</dbReference>
<dbReference type="Pfam" id="PF07729">
    <property type="entry name" value="FCD"/>
    <property type="match status" value="1"/>
</dbReference>
<sequence length="244" mass="27931">MFISVENDKAYINIINQIYTMIISGTLKSGDRLPPERELTVQLNVSRTALREALKGLEFLGIIDCKHGNGTFVSNNVKSTIIKTLSIAFKLNNGKESDILQLRYILEIECVKTAAKKATDNDILQLKNILEKLNNVSDQKEKSFFDQKFHYYLISISDNLLFNYLADSIFYLMEQFIFSIRSFYIQKDPSFDIAIFEQHNNIINAIEERNPEKAASIMHNHLQIGLQELLEIANLNSSTSTILK</sequence>
<dbReference type="InterPro" id="IPR011711">
    <property type="entry name" value="GntR_C"/>
</dbReference>
<evidence type="ECO:0000259" key="5">
    <source>
        <dbReference type="PROSITE" id="PS50949"/>
    </source>
</evidence>
<dbReference type="eggNOG" id="COG2186">
    <property type="taxonomic scope" value="Bacteria"/>
</dbReference>
<evidence type="ECO:0000256" key="3">
    <source>
        <dbReference type="ARBA" id="ARBA00023163"/>
    </source>
</evidence>
<protein>
    <submittedName>
        <fullName evidence="6">Transcriptional regulator</fullName>
    </submittedName>
</protein>
<dbReference type="PROSITE" id="PS50949">
    <property type="entry name" value="HTH_GNTR"/>
    <property type="match status" value="1"/>
</dbReference>
<dbReference type="CDD" id="cd07377">
    <property type="entry name" value="WHTH_GntR"/>
    <property type="match status" value="1"/>
</dbReference>
<dbReference type="SUPFAM" id="SSF46785">
    <property type="entry name" value="Winged helix' DNA-binding domain"/>
    <property type="match status" value="1"/>
</dbReference>
<evidence type="ECO:0000256" key="1">
    <source>
        <dbReference type="ARBA" id="ARBA00023015"/>
    </source>
</evidence>
<accession>G7WAM2</accession>
<dbReference type="Gene3D" id="1.20.120.530">
    <property type="entry name" value="GntR ligand-binding domain-like"/>
    <property type="match status" value="1"/>
</dbReference>
<keyword evidence="7" id="KW-1185">Reference proteome</keyword>
<dbReference type="Pfam" id="PF00392">
    <property type="entry name" value="GntR"/>
    <property type="match status" value="1"/>
</dbReference>
<dbReference type="InterPro" id="IPR036390">
    <property type="entry name" value="WH_DNA-bd_sf"/>
</dbReference>
<keyword evidence="3" id="KW-0804">Transcription</keyword>
<feature type="coiled-coil region" evidence="4">
    <location>
        <begin position="116"/>
        <end position="143"/>
    </location>
</feature>
<dbReference type="AlphaFoldDB" id="G7WAM2"/>
<dbReference type="InterPro" id="IPR000524">
    <property type="entry name" value="Tscrpt_reg_HTH_GntR"/>
</dbReference>
<gene>
    <name evidence="6" type="ordered locus">Desor_1118</name>
</gene>
<reference evidence="6 7" key="2">
    <citation type="journal article" date="2012" name="J. Bacteriol.">
        <title>Complete genome sequences of Desulfosporosinus orientis DSM765T, Desulfosporosinus youngiae DSM17734T, Desulfosporosinus meridiei DSM13257T, and Desulfosporosinus acidiphilus DSM22704T.</title>
        <authorList>
            <person name="Pester M."/>
            <person name="Brambilla E."/>
            <person name="Alazard D."/>
            <person name="Rattei T."/>
            <person name="Weinmaier T."/>
            <person name="Han J."/>
            <person name="Lucas S."/>
            <person name="Lapidus A."/>
            <person name="Cheng J.F."/>
            <person name="Goodwin L."/>
            <person name="Pitluck S."/>
            <person name="Peters L."/>
            <person name="Ovchinnikova G."/>
            <person name="Teshima H."/>
            <person name="Detter J.C."/>
            <person name="Han C.S."/>
            <person name="Tapia R."/>
            <person name="Land M.L."/>
            <person name="Hauser L."/>
            <person name="Kyrpides N.C."/>
            <person name="Ivanova N.N."/>
            <person name="Pagani I."/>
            <person name="Huntmann M."/>
            <person name="Wei C.L."/>
            <person name="Davenport K.W."/>
            <person name="Daligault H."/>
            <person name="Chain P.S."/>
            <person name="Chen A."/>
            <person name="Mavromatis K."/>
            <person name="Markowitz V."/>
            <person name="Szeto E."/>
            <person name="Mikhailova N."/>
            <person name="Pati A."/>
            <person name="Wagner M."/>
            <person name="Woyke T."/>
            <person name="Ollivier B."/>
            <person name="Klenk H.P."/>
            <person name="Spring S."/>
            <person name="Loy A."/>
        </authorList>
    </citation>
    <scope>NUCLEOTIDE SEQUENCE [LARGE SCALE GENOMIC DNA]</scope>
    <source>
        <strain evidence="7">ATCC 19365 / DSM 765 / NCIMB 8382 / VKM B-1628</strain>
    </source>
</reference>
<keyword evidence="1" id="KW-0805">Transcription regulation</keyword>
<dbReference type="Proteomes" id="UP000006346">
    <property type="component" value="Chromosome"/>
</dbReference>
<dbReference type="PATRIC" id="fig|768706.3.peg.1094"/>
<evidence type="ECO:0000313" key="6">
    <source>
        <dbReference type="EMBL" id="AET66790.1"/>
    </source>
</evidence>
<organism evidence="6 7">
    <name type="scientific">Desulfosporosinus orientis (strain ATCC 19365 / DSM 765 / NCIMB 8382 / VKM B-1628 / Singapore I)</name>
    <name type="common">Desulfotomaculum orientis</name>
    <dbReference type="NCBI Taxonomy" id="768706"/>
    <lineage>
        <taxon>Bacteria</taxon>
        <taxon>Bacillati</taxon>
        <taxon>Bacillota</taxon>
        <taxon>Clostridia</taxon>
        <taxon>Eubacteriales</taxon>
        <taxon>Desulfitobacteriaceae</taxon>
        <taxon>Desulfosporosinus</taxon>
    </lineage>
</organism>
<dbReference type="SMART" id="SM00895">
    <property type="entry name" value="FCD"/>
    <property type="match status" value="1"/>
</dbReference>
<dbReference type="PANTHER" id="PTHR43537:SF43">
    <property type="entry name" value="GNTR-FAMILY TRANSCRIPTIONAL REGULATOR"/>
    <property type="match status" value="1"/>
</dbReference>
<keyword evidence="2" id="KW-0238">DNA-binding</keyword>
<dbReference type="Gene3D" id="1.10.10.10">
    <property type="entry name" value="Winged helix-like DNA-binding domain superfamily/Winged helix DNA-binding domain"/>
    <property type="match status" value="1"/>
</dbReference>
<dbReference type="OrthoDB" id="9799482at2"/>
<dbReference type="HOGENOM" id="CLU_017584_9_3_9"/>
<dbReference type="GO" id="GO:0003677">
    <property type="term" value="F:DNA binding"/>
    <property type="evidence" value="ECO:0007669"/>
    <property type="project" value="UniProtKB-KW"/>
</dbReference>
<dbReference type="EMBL" id="CP003108">
    <property type="protein sequence ID" value="AET66790.1"/>
    <property type="molecule type" value="Genomic_DNA"/>
</dbReference>
<dbReference type="RefSeq" id="WP_014183611.1">
    <property type="nucleotide sequence ID" value="NC_016584.1"/>
</dbReference>
<dbReference type="GO" id="GO:0003700">
    <property type="term" value="F:DNA-binding transcription factor activity"/>
    <property type="evidence" value="ECO:0007669"/>
    <property type="project" value="InterPro"/>
</dbReference>
<dbReference type="KEGG" id="dor:Desor_1118"/>
<dbReference type="InterPro" id="IPR036388">
    <property type="entry name" value="WH-like_DNA-bd_sf"/>
</dbReference>
<evidence type="ECO:0000313" key="7">
    <source>
        <dbReference type="Proteomes" id="UP000006346"/>
    </source>
</evidence>
<keyword evidence="4" id="KW-0175">Coiled coil</keyword>
<dbReference type="PRINTS" id="PR00035">
    <property type="entry name" value="HTHGNTR"/>
</dbReference>
<evidence type="ECO:0000256" key="2">
    <source>
        <dbReference type="ARBA" id="ARBA00023125"/>
    </source>
</evidence>
<dbReference type="SMART" id="SM00345">
    <property type="entry name" value="HTH_GNTR"/>
    <property type="match status" value="1"/>
</dbReference>
<reference evidence="7" key="1">
    <citation type="submission" date="2011-11" db="EMBL/GenBank/DDBJ databases">
        <title>Complete sequence of Desulfosporosinus orientis DSM 765.</title>
        <authorList>
            <person name="Lucas S."/>
            <person name="Han J."/>
            <person name="Lapidus A."/>
            <person name="Cheng J.-F."/>
            <person name="Goodwin L."/>
            <person name="Pitluck S."/>
            <person name="Peters L."/>
            <person name="Ovchinnikova G."/>
            <person name="Teshima H."/>
            <person name="Detter J.C."/>
            <person name="Han C."/>
            <person name="Tapia R."/>
            <person name="Land M."/>
            <person name="Hauser L."/>
            <person name="Kyrpides N."/>
            <person name="Ivanova N."/>
            <person name="Pagani I."/>
            <person name="Pester M."/>
            <person name="Spring S."/>
            <person name="Ollivier B."/>
            <person name="Rattei T."/>
            <person name="Klenk H.-P."/>
            <person name="Wagner M."/>
            <person name="Loy A."/>
            <person name="Woyke T."/>
        </authorList>
    </citation>
    <scope>NUCLEOTIDE SEQUENCE [LARGE SCALE GENOMIC DNA]</scope>
    <source>
        <strain evidence="7">ATCC 19365 / DSM 765 / NCIMB 8382 / VKM B-1628</strain>
    </source>
</reference>
<dbReference type="STRING" id="768706.Desor_1118"/>
<feature type="domain" description="HTH gntR-type" evidence="5">
    <location>
        <begin position="8"/>
        <end position="76"/>
    </location>
</feature>
<proteinExistence type="predicted"/>
<dbReference type="SUPFAM" id="SSF48008">
    <property type="entry name" value="GntR ligand-binding domain-like"/>
    <property type="match status" value="1"/>
</dbReference>
<name>G7WAM2_DESOD</name>